<organism evidence="10 11">
    <name type="scientific">Thauera sinica</name>
    <dbReference type="NCBI Taxonomy" id="2665146"/>
    <lineage>
        <taxon>Bacteria</taxon>
        <taxon>Pseudomonadati</taxon>
        <taxon>Pseudomonadota</taxon>
        <taxon>Betaproteobacteria</taxon>
        <taxon>Rhodocyclales</taxon>
        <taxon>Zoogloeaceae</taxon>
        <taxon>Thauera</taxon>
    </lineage>
</organism>
<dbReference type="InterPro" id="IPR043128">
    <property type="entry name" value="Rev_trsase/Diguanyl_cyclase"/>
</dbReference>
<evidence type="ECO:0000313" key="10">
    <source>
        <dbReference type="EMBL" id="MFC5771328.1"/>
    </source>
</evidence>
<feature type="transmembrane region" description="Helical" evidence="6">
    <location>
        <begin position="193"/>
        <end position="210"/>
    </location>
</feature>
<name>A0ABW1AVH5_9RHOO</name>
<feature type="transmembrane region" description="Helical" evidence="6">
    <location>
        <begin position="121"/>
        <end position="140"/>
    </location>
</feature>
<sequence>MRATLPRNLQVCLVICLAYWLTGFASLQLAVPPGYTAPAFPPAGIALSALLIFGLRTWPAVCLGSLLVQFSAAWPLLGTPGWSVLGPLIVPAGATLQAVAGALLARRLIAFPNALDTPRPVVLFLAVAAPLSSLISPSIAVPALVRAGIIPPAEAAFNWWTWWTGDTLGVLIAAPLMFVLAGRPAAAWRPRRLGVIVPLAVALVLLALAYRQVMHWEDLRIESQFARDAEHAADRMQRRLNVQLDVLLAIERLMAVGKEISRDDFKEYVTPWLQTHPGTQSLNWSPLVRHDDRAAFEARMRAERPEGFGILDRDTDGRTFPAAEHAEYLPSIYVEPLAANRSVIGLNPLSLAAAAEALEKTRTTGQPAATAALRLVQESGSQQGVMIYRAVRQPGTGNMLGVISTALRMDDVLAAATSGAVAAGIELCLADLGASGESARLSGTPGCQAPAWMDRAVTHRSRLTFAGRSWELRSRATPVYLDALRSWAAWATIAAGLLATGMLGALLLITTGSRRRITALVERRTAELEAIGARLHEEQEALADAQRIARLGSWETVSGREGLQASAVLYQLLGCDEADLATIDDLVLAVAPESRVFLGNAIASLSHMPGRMTLDCKVSGLPPRILQFRVESEWLADRLVRIRGTAQDVTSAREAQAQIQYLAHYDTLTGLPNRSAWQERARSSLHAAQRHGDALAVLFLDLDNFKTVNDSLGHPIGDRLLAAVARRLADCIRGEDLLARLGGDEFVALLPRLTHADDAAVVARKMIDALAESVHIDDHDLHLSVSIGIARFPDDGTEVDTLLKHADTAMYSAKEAGRNNYQFFAPEMNARATERLRMENDLRRAIERNELLLHYQPQIEAASGAPYGCEALVRWIHPERGLIPPDQFIPLAESTGLIVPLGEWVLREACRQQVAWRRAGLPDLVVAVNISALQFHKPDFVTKVSAVLAETGADPASIELEITESALMQPGEDLSARLLQLVDLGLTLALDDFGTGYSSLAYLKRLPITRLKIDRSFVDDLPGNAEDAAVTSAALSLARDLGMQVVAEGVETHAQHAYLTERGCHAMQGYLFSRPLTADAFAKWLAGFDACAHTPAPGTARPESVALA</sequence>
<dbReference type="CDD" id="cd01949">
    <property type="entry name" value="GGDEF"/>
    <property type="match status" value="1"/>
</dbReference>
<evidence type="ECO:0000259" key="8">
    <source>
        <dbReference type="PROSITE" id="PS50883"/>
    </source>
</evidence>
<feature type="transmembrane region" description="Helical" evidence="6">
    <location>
        <begin position="37"/>
        <end position="55"/>
    </location>
</feature>
<dbReference type="EMBL" id="JBHSOG010000094">
    <property type="protein sequence ID" value="MFC5771328.1"/>
    <property type="molecule type" value="Genomic_DNA"/>
</dbReference>
<feature type="domain" description="EAL" evidence="8">
    <location>
        <begin position="835"/>
        <end position="1089"/>
    </location>
</feature>
<feature type="domain" description="CHASE" evidence="7">
    <location>
        <begin position="256"/>
        <end position="413"/>
    </location>
</feature>
<dbReference type="InterPro" id="IPR042240">
    <property type="entry name" value="CHASE_sf"/>
</dbReference>
<evidence type="ECO:0000256" key="3">
    <source>
        <dbReference type="ARBA" id="ARBA00022692"/>
    </source>
</evidence>
<feature type="transmembrane region" description="Helical" evidence="6">
    <location>
        <begin position="89"/>
        <end position="109"/>
    </location>
</feature>
<feature type="transmembrane region" description="Helical" evidence="6">
    <location>
        <begin position="60"/>
        <end position="77"/>
    </location>
</feature>
<dbReference type="InterPro" id="IPR052155">
    <property type="entry name" value="Biofilm_reg_signaling"/>
</dbReference>
<feature type="transmembrane region" description="Helical" evidence="6">
    <location>
        <begin position="12"/>
        <end position="31"/>
    </location>
</feature>
<protein>
    <submittedName>
        <fullName evidence="10">EAL domain-containing protein</fullName>
    </submittedName>
</protein>
<dbReference type="InterPro" id="IPR007895">
    <property type="entry name" value="MASE1"/>
</dbReference>
<dbReference type="PROSITE" id="PS50887">
    <property type="entry name" value="GGDEF"/>
    <property type="match status" value="1"/>
</dbReference>
<dbReference type="PANTHER" id="PTHR44757">
    <property type="entry name" value="DIGUANYLATE CYCLASE DGCP"/>
    <property type="match status" value="1"/>
</dbReference>
<dbReference type="RefSeq" id="WP_096448150.1">
    <property type="nucleotide sequence ID" value="NZ_JBHSOG010000094.1"/>
</dbReference>
<dbReference type="CDD" id="cd01948">
    <property type="entry name" value="EAL"/>
    <property type="match status" value="1"/>
</dbReference>
<feature type="domain" description="GGDEF" evidence="9">
    <location>
        <begin position="693"/>
        <end position="826"/>
    </location>
</feature>
<accession>A0ABW1AVH5</accession>
<evidence type="ECO:0000259" key="9">
    <source>
        <dbReference type="PROSITE" id="PS50887"/>
    </source>
</evidence>
<keyword evidence="4 6" id="KW-1133">Transmembrane helix</keyword>
<dbReference type="InterPro" id="IPR006189">
    <property type="entry name" value="CHASE_dom"/>
</dbReference>
<evidence type="ECO:0000256" key="4">
    <source>
        <dbReference type="ARBA" id="ARBA00022989"/>
    </source>
</evidence>
<keyword evidence="11" id="KW-1185">Reference proteome</keyword>
<keyword evidence="2" id="KW-1003">Cell membrane</keyword>
<dbReference type="Proteomes" id="UP001595974">
    <property type="component" value="Unassembled WGS sequence"/>
</dbReference>
<dbReference type="Pfam" id="PF05231">
    <property type="entry name" value="MASE1"/>
    <property type="match status" value="1"/>
</dbReference>
<proteinExistence type="predicted"/>
<keyword evidence="3 6" id="KW-0812">Transmembrane</keyword>
<dbReference type="PROSITE" id="PS50839">
    <property type="entry name" value="CHASE"/>
    <property type="match status" value="1"/>
</dbReference>
<dbReference type="SUPFAM" id="SSF141868">
    <property type="entry name" value="EAL domain-like"/>
    <property type="match status" value="1"/>
</dbReference>
<dbReference type="PANTHER" id="PTHR44757:SF2">
    <property type="entry name" value="BIOFILM ARCHITECTURE MAINTENANCE PROTEIN MBAA"/>
    <property type="match status" value="1"/>
</dbReference>
<dbReference type="Gene3D" id="3.30.450.350">
    <property type="entry name" value="CHASE domain"/>
    <property type="match status" value="1"/>
</dbReference>
<dbReference type="NCBIfam" id="TIGR00254">
    <property type="entry name" value="GGDEF"/>
    <property type="match status" value="1"/>
</dbReference>
<evidence type="ECO:0000259" key="7">
    <source>
        <dbReference type="PROSITE" id="PS50839"/>
    </source>
</evidence>
<keyword evidence="5 6" id="KW-0472">Membrane</keyword>
<dbReference type="SMART" id="SM00052">
    <property type="entry name" value="EAL"/>
    <property type="match status" value="1"/>
</dbReference>
<feature type="transmembrane region" description="Helical" evidence="6">
    <location>
        <begin position="160"/>
        <end position="181"/>
    </location>
</feature>
<dbReference type="Pfam" id="PF00990">
    <property type="entry name" value="GGDEF"/>
    <property type="match status" value="1"/>
</dbReference>
<evidence type="ECO:0000313" key="11">
    <source>
        <dbReference type="Proteomes" id="UP001595974"/>
    </source>
</evidence>
<gene>
    <name evidence="10" type="ORF">ACFPTN_18260</name>
</gene>
<dbReference type="Pfam" id="PF03924">
    <property type="entry name" value="CHASE"/>
    <property type="match status" value="1"/>
</dbReference>
<evidence type="ECO:0000256" key="1">
    <source>
        <dbReference type="ARBA" id="ARBA00004651"/>
    </source>
</evidence>
<dbReference type="Pfam" id="PF00563">
    <property type="entry name" value="EAL"/>
    <property type="match status" value="1"/>
</dbReference>
<evidence type="ECO:0000256" key="2">
    <source>
        <dbReference type="ARBA" id="ARBA00022475"/>
    </source>
</evidence>
<dbReference type="InterPro" id="IPR029787">
    <property type="entry name" value="Nucleotide_cyclase"/>
</dbReference>
<dbReference type="InterPro" id="IPR001633">
    <property type="entry name" value="EAL_dom"/>
</dbReference>
<dbReference type="Gene3D" id="3.30.70.270">
    <property type="match status" value="1"/>
</dbReference>
<dbReference type="SMART" id="SM00267">
    <property type="entry name" value="GGDEF"/>
    <property type="match status" value="1"/>
</dbReference>
<dbReference type="InterPro" id="IPR000160">
    <property type="entry name" value="GGDEF_dom"/>
</dbReference>
<dbReference type="SMART" id="SM01079">
    <property type="entry name" value="CHASE"/>
    <property type="match status" value="1"/>
</dbReference>
<evidence type="ECO:0000256" key="6">
    <source>
        <dbReference type="SAM" id="Phobius"/>
    </source>
</evidence>
<comment type="caution">
    <text evidence="10">The sequence shown here is derived from an EMBL/GenBank/DDBJ whole genome shotgun (WGS) entry which is preliminary data.</text>
</comment>
<dbReference type="Gene3D" id="3.20.20.450">
    <property type="entry name" value="EAL domain"/>
    <property type="match status" value="1"/>
</dbReference>
<dbReference type="InterPro" id="IPR035919">
    <property type="entry name" value="EAL_sf"/>
</dbReference>
<reference evidence="11" key="1">
    <citation type="journal article" date="2019" name="Int. J. Syst. Evol. Microbiol.">
        <title>The Global Catalogue of Microorganisms (GCM) 10K type strain sequencing project: providing services to taxonomists for standard genome sequencing and annotation.</title>
        <authorList>
            <consortium name="The Broad Institute Genomics Platform"/>
            <consortium name="The Broad Institute Genome Sequencing Center for Infectious Disease"/>
            <person name="Wu L."/>
            <person name="Ma J."/>
        </authorList>
    </citation>
    <scope>NUCLEOTIDE SEQUENCE [LARGE SCALE GENOMIC DNA]</scope>
    <source>
        <strain evidence="11">SHR3</strain>
    </source>
</reference>
<evidence type="ECO:0000256" key="5">
    <source>
        <dbReference type="ARBA" id="ARBA00023136"/>
    </source>
</evidence>
<dbReference type="SUPFAM" id="SSF55073">
    <property type="entry name" value="Nucleotide cyclase"/>
    <property type="match status" value="1"/>
</dbReference>
<dbReference type="PROSITE" id="PS50883">
    <property type="entry name" value="EAL"/>
    <property type="match status" value="1"/>
</dbReference>
<comment type="subcellular location">
    <subcellularLocation>
        <location evidence="1">Cell membrane</location>
        <topology evidence="1">Multi-pass membrane protein</topology>
    </subcellularLocation>
</comment>